<evidence type="ECO:0000313" key="2">
    <source>
        <dbReference type="EMBL" id="KAL3536602.1"/>
    </source>
</evidence>
<feature type="domain" description="NAF" evidence="1">
    <location>
        <begin position="3"/>
        <end position="29"/>
    </location>
</feature>
<dbReference type="Proteomes" id="UP001630127">
    <property type="component" value="Unassembled WGS sequence"/>
</dbReference>
<proteinExistence type="predicted"/>
<organism evidence="2 3">
    <name type="scientific">Cinchona calisaya</name>
    <dbReference type="NCBI Taxonomy" id="153742"/>
    <lineage>
        <taxon>Eukaryota</taxon>
        <taxon>Viridiplantae</taxon>
        <taxon>Streptophyta</taxon>
        <taxon>Embryophyta</taxon>
        <taxon>Tracheophyta</taxon>
        <taxon>Spermatophyta</taxon>
        <taxon>Magnoliopsida</taxon>
        <taxon>eudicotyledons</taxon>
        <taxon>Gunneridae</taxon>
        <taxon>Pentapetalae</taxon>
        <taxon>asterids</taxon>
        <taxon>lamiids</taxon>
        <taxon>Gentianales</taxon>
        <taxon>Rubiaceae</taxon>
        <taxon>Cinchonoideae</taxon>
        <taxon>Cinchoneae</taxon>
        <taxon>Cinchona</taxon>
    </lineage>
</organism>
<evidence type="ECO:0000259" key="1">
    <source>
        <dbReference type="Pfam" id="PF03822"/>
    </source>
</evidence>
<dbReference type="AlphaFoldDB" id="A0ABD3AZA9"/>
<accession>A0ABD3AZA9</accession>
<dbReference type="EMBL" id="JBJUIK010000002">
    <property type="protein sequence ID" value="KAL3536602.1"/>
    <property type="molecule type" value="Genomic_DNA"/>
</dbReference>
<evidence type="ECO:0000313" key="3">
    <source>
        <dbReference type="Proteomes" id="UP001630127"/>
    </source>
</evidence>
<reference evidence="2 3" key="1">
    <citation type="submission" date="2024-11" db="EMBL/GenBank/DDBJ databases">
        <title>A near-complete genome assembly of Cinchona calisaya.</title>
        <authorList>
            <person name="Lian D.C."/>
            <person name="Zhao X.W."/>
            <person name="Wei L."/>
        </authorList>
    </citation>
    <scope>NUCLEOTIDE SEQUENCE [LARGE SCALE GENOMIC DNA]</scope>
    <source>
        <tissue evidence="2">Nenye</tissue>
    </source>
</reference>
<name>A0ABD3AZA9_9GENT</name>
<dbReference type="InterPro" id="IPR004041">
    <property type="entry name" value="NAF_dom"/>
</dbReference>
<sequence>MCFTSTRTAKTIISKLEEIANHLRLKVTKKDCGFLKLEGSKAGRKGVLLSIDAEIFEVTPTFHLVEVKKSNGDALEYQRVVKQGRRPALKDIVWGWQGNQ</sequence>
<protein>
    <recommendedName>
        <fullName evidence="1">NAF domain-containing protein</fullName>
    </recommendedName>
</protein>
<dbReference type="CDD" id="cd12195">
    <property type="entry name" value="CIPK_C"/>
    <property type="match status" value="1"/>
</dbReference>
<keyword evidence="3" id="KW-1185">Reference proteome</keyword>
<dbReference type="Pfam" id="PF03822">
    <property type="entry name" value="NAF"/>
    <property type="match status" value="1"/>
</dbReference>
<gene>
    <name evidence="2" type="ORF">ACH5RR_005063</name>
</gene>
<dbReference type="Gene3D" id="3.30.310.80">
    <property type="entry name" value="Kinase associated domain 1, KA1"/>
    <property type="match status" value="1"/>
</dbReference>
<comment type="caution">
    <text evidence="2">The sequence shown here is derived from an EMBL/GenBank/DDBJ whole genome shotgun (WGS) entry which is preliminary data.</text>
</comment>